<keyword evidence="1" id="KW-0472">Membrane</keyword>
<dbReference type="RefSeq" id="WP_107725383.1">
    <property type="nucleotide sequence ID" value="NZ_PZZP01000001.1"/>
</dbReference>
<comment type="caution">
    <text evidence="2">The sequence shown here is derived from an EMBL/GenBank/DDBJ whole genome shotgun (WGS) entry which is preliminary data.</text>
</comment>
<accession>A0A2T4Z9M7</accession>
<dbReference type="EMBL" id="PZZP01000001">
    <property type="protein sequence ID" value="PTM58596.1"/>
    <property type="molecule type" value="Genomic_DNA"/>
</dbReference>
<name>A0A2T4Z9M7_9BACL</name>
<proteinExistence type="predicted"/>
<evidence type="ECO:0000313" key="3">
    <source>
        <dbReference type="Proteomes" id="UP000241639"/>
    </source>
</evidence>
<reference evidence="2 3" key="1">
    <citation type="submission" date="2018-04" db="EMBL/GenBank/DDBJ databases">
        <title>Genomic Encyclopedia of Archaeal and Bacterial Type Strains, Phase II (KMG-II): from individual species to whole genera.</title>
        <authorList>
            <person name="Goeker M."/>
        </authorList>
    </citation>
    <scope>NUCLEOTIDE SEQUENCE [LARGE SCALE GENOMIC DNA]</scope>
    <source>
        <strain evidence="2 3">DSM 45169</strain>
    </source>
</reference>
<keyword evidence="1" id="KW-1133">Transmembrane helix</keyword>
<feature type="transmembrane region" description="Helical" evidence="1">
    <location>
        <begin position="12"/>
        <end position="31"/>
    </location>
</feature>
<dbReference type="Pfam" id="PF14004">
    <property type="entry name" value="DUF4227"/>
    <property type="match status" value="1"/>
</dbReference>
<gene>
    <name evidence="2" type="ORF">C8J48_1181</name>
</gene>
<evidence type="ECO:0000313" key="2">
    <source>
        <dbReference type="EMBL" id="PTM58596.1"/>
    </source>
</evidence>
<keyword evidence="1" id="KW-0812">Transmembrane</keyword>
<organism evidence="2 3">
    <name type="scientific">Desmospora activa DSM 45169</name>
    <dbReference type="NCBI Taxonomy" id="1121389"/>
    <lineage>
        <taxon>Bacteria</taxon>
        <taxon>Bacillati</taxon>
        <taxon>Bacillota</taxon>
        <taxon>Bacilli</taxon>
        <taxon>Bacillales</taxon>
        <taxon>Thermoactinomycetaceae</taxon>
        <taxon>Desmospora</taxon>
    </lineage>
</organism>
<sequence length="80" mass="9571">MFSLRRVADWIQWLTMFIIWTMILYHVIAILSSWMEPDHRYGEPKGRAVKVFAPSAGQTGYETLWMEIGDRLRLFYRMGE</sequence>
<dbReference type="InterPro" id="IPR025321">
    <property type="entry name" value="DUF4227"/>
</dbReference>
<evidence type="ECO:0000256" key="1">
    <source>
        <dbReference type="SAM" id="Phobius"/>
    </source>
</evidence>
<dbReference type="Proteomes" id="UP000241639">
    <property type="component" value="Unassembled WGS sequence"/>
</dbReference>
<dbReference type="AlphaFoldDB" id="A0A2T4Z9M7"/>
<protein>
    <submittedName>
        <fullName evidence="2">Uncharacterized protein DUF4227</fullName>
    </submittedName>
</protein>
<keyword evidence="3" id="KW-1185">Reference proteome</keyword>
<dbReference type="OrthoDB" id="2691647at2"/>